<dbReference type="InterPro" id="IPR048279">
    <property type="entry name" value="MdtK-like"/>
</dbReference>
<evidence type="ECO:0000256" key="7">
    <source>
        <dbReference type="SAM" id="Phobius"/>
    </source>
</evidence>
<keyword evidence="2" id="KW-0813">Transport</keyword>
<evidence type="ECO:0000256" key="6">
    <source>
        <dbReference type="ARBA" id="ARBA00023136"/>
    </source>
</evidence>
<dbReference type="InterPro" id="IPR002528">
    <property type="entry name" value="MATE_fam"/>
</dbReference>
<feature type="transmembrane region" description="Helical" evidence="7">
    <location>
        <begin position="277"/>
        <end position="299"/>
    </location>
</feature>
<organism evidence="8 9">
    <name type="scientific">Glaciecola punicea ACAM 611</name>
    <dbReference type="NCBI Taxonomy" id="1121923"/>
    <lineage>
        <taxon>Bacteria</taxon>
        <taxon>Pseudomonadati</taxon>
        <taxon>Pseudomonadota</taxon>
        <taxon>Gammaproteobacteria</taxon>
        <taxon>Alteromonadales</taxon>
        <taxon>Alteromonadaceae</taxon>
        <taxon>Glaciecola</taxon>
    </lineage>
</organism>
<evidence type="ECO:0000256" key="5">
    <source>
        <dbReference type="ARBA" id="ARBA00022989"/>
    </source>
</evidence>
<keyword evidence="4 7" id="KW-0812">Transmembrane</keyword>
<dbReference type="Pfam" id="PF01554">
    <property type="entry name" value="MatE"/>
    <property type="match status" value="2"/>
</dbReference>
<evidence type="ECO:0000313" key="9">
    <source>
        <dbReference type="Proteomes" id="UP000053586"/>
    </source>
</evidence>
<sequence>MGQTKVSLLIHINVLSIQKSSKSKNDMLKGDIKSTLINMAIPMIFGMIMLMTFGIVDTFFVSLIGTNELAAISFTFPITFLIISFNIGLGIGTSAVIGKYLGSGDDSNAKVLATGSLMLVFILVGMLSIAGYFTIDFTFTLLGASATLLPLIYDYMSIWYIAGVLLAIPMVGNAVLRASGDTKTPSIIMAAGGGINVVLTPVLIFGYLGFPALGIKGAAIATCIAWTVCVVWIIYFLAVKRELMEPRLLSWSEFVPASKGVLTIGLPAAGSNMLTPISAAIVTSIVAGYGAHAVAAWGVGNRIESLASIVVLALSMSLPPLISQNFGANQFSRIHTAYRMCIKFILVWQFLMFVILVILAPYIASVFAAEESVAQQITLFLLIVPIGYGFQGIIILTNSAFNAMHKPLAAMYLSLIRLFICYVPITALGSYLYGLQGLFWACVVANALAAGVSYYWFNREIGLQKQADKENYTRVNDVKRL</sequence>
<dbReference type="GO" id="GO:0005886">
    <property type="term" value="C:plasma membrane"/>
    <property type="evidence" value="ECO:0007669"/>
    <property type="project" value="UniProtKB-SubCell"/>
</dbReference>
<feature type="transmembrane region" description="Helical" evidence="7">
    <location>
        <begin position="438"/>
        <end position="457"/>
    </location>
</feature>
<dbReference type="NCBIfam" id="TIGR00797">
    <property type="entry name" value="matE"/>
    <property type="match status" value="1"/>
</dbReference>
<dbReference type="PANTHER" id="PTHR43549">
    <property type="entry name" value="MULTIDRUG RESISTANCE PROTEIN YPNP-RELATED"/>
    <property type="match status" value="1"/>
</dbReference>
<feature type="transmembrane region" description="Helical" evidence="7">
    <location>
        <begin position="111"/>
        <end position="135"/>
    </location>
</feature>
<feature type="transmembrane region" description="Helical" evidence="7">
    <location>
        <begin position="36"/>
        <end position="64"/>
    </location>
</feature>
<dbReference type="STRING" id="56804.BAE46_07720"/>
<accession>H5T8R0</accession>
<dbReference type="GO" id="GO:0042910">
    <property type="term" value="F:xenobiotic transmembrane transporter activity"/>
    <property type="evidence" value="ECO:0007669"/>
    <property type="project" value="InterPro"/>
</dbReference>
<evidence type="ECO:0000256" key="2">
    <source>
        <dbReference type="ARBA" id="ARBA00022448"/>
    </source>
</evidence>
<reference evidence="8 9" key="2">
    <citation type="journal article" date="2017" name="Antonie Van Leeuwenhoek">
        <title>Rhizobium rhizosphaerae sp. nov., a novel species isolated from rice rhizosphere.</title>
        <authorList>
            <person name="Zhao J.J."/>
            <person name="Zhang J."/>
            <person name="Zhang R.J."/>
            <person name="Zhang C.W."/>
            <person name="Yin H.Q."/>
            <person name="Zhang X.X."/>
        </authorList>
    </citation>
    <scope>NUCLEOTIDE SEQUENCE [LARGE SCALE GENOMIC DNA]</scope>
    <source>
        <strain evidence="8 9">ACAM 611</strain>
    </source>
</reference>
<gene>
    <name evidence="8" type="ORF">GPUN_0543</name>
</gene>
<protein>
    <submittedName>
        <fullName evidence="8">MATE efflux family protein</fullName>
    </submittedName>
</protein>
<keyword evidence="5 7" id="KW-1133">Transmembrane helix</keyword>
<dbReference type="InterPro" id="IPR052031">
    <property type="entry name" value="Membrane_Transporter-Flippase"/>
</dbReference>
<name>H5T8R0_9ALTE</name>
<dbReference type="PANTHER" id="PTHR43549:SF3">
    <property type="entry name" value="MULTIDRUG RESISTANCE PROTEIN YPNP-RELATED"/>
    <property type="match status" value="1"/>
</dbReference>
<dbReference type="eggNOG" id="COG0534">
    <property type="taxonomic scope" value="Bacteria"/>
</dbReference>
<keyword evidence="9" id="KW-1185">Reference proteome</keyword>
<evidence type="ECO:0000313" key="8">
    <source>
        <dbReference type="EMBL" id="GAB54687.1"/>
    </source>
</evidence>
<reference evidence="8 9" key="1">
    <citation type="journal article" date="2012" name="J. Bacteriol.">
        <title>Genome sequence of proteorhodopsin-containing sea ice bacterium Glaciecola punicea ACAM 611T.</title>
        <authorList>
            <person name="Qin Q.-L."/>
            <person name="Xie B.-B."/>
            <person name="Shu Y.-L."/>
            <person name="Rong J.-C."/>
            <person name="Zhao D.-L."/>
            <person name="Zhang X.-Y."/>
            <person name="Chen X.-L."/>
            <person name="Zhou B.-C."/>
            <person name="Zhanga Y.-Z."/>
        </authorList>
    </citation>
    <scope>NUCLEOTIDE SEQUENCE [LARGE SCALE GENOMIC DNA]</scope>
    <source>
        <strain evidence="8 9">ACAM 611</strain>
    </source>
</reference>
<comment type="subcellular location">
    <subcellularLocation>
        <location evidence="1">Cell inner membrane</location>
        <topology evidence="1">Multi-pass membrane protein</topology>
    </subcellularLocation>
</comment>
<feature type="transmembrane region" description="Helical" evidence="7">
    <location>
        <begin position="188"/>
        <end position="209"/>
    </location>
</feature>
<dbReference type="GO" id="GO:0015297">
    <property type="term" value="F:antiporter activity"/>
    <property type="evidence" value="ECO:0007669"/>
    <property type="project" value="InterPro"/>
</dbReference>
<dbReference type="PIRSF" id="PIRSF006603">
    <property type="entry name" value="DinF"/>
    <property type="match status" value="1"/>
</dbReference>
<feature type="transmembrane region" description="Helical" evidence="7">
    <location>
        <begin position="409"/>
        <end position="432"/>
    </location>
</feature>
<evidence type="ECO:0000256" key="3">
    <source>
        <dbReference type="ARBA" id="ARBA00022475"/>
    </source>
</evidence>
<evidence type="ECO:0000256" key="1">
    <source>
        <dbReference type="ARBA" id="ARBA00004429"/>
    </source>
</evidence>
<proteinExistence type="predicted"/>
<feature type="transmembrane region" description="Helical" evidence="7">
    <location>
        <begin position="70"/>
        <end position="91"/>
    </location>
</feature>
<feature type="transmembrane region" description="Helical" evidence="7">
    <location>
        <begin position="305"/>
        <end position="323"/>
    </location>
</feature>
<dbReference type="Proteomes" id="UP000053586">
    <property type="component" value="Unassembled WGS sequence"/>
</dbReference>
<feature type="transmembrane region" description="Helical" evidence="7">
    <location>
        <begin position="215"/>
        <end position="238"/>
    </location>
</feature>
<evidence type="ECO:0000256" key="4">
    <source>
        <dbReference type="ARBA" id="ARBA00022692"/>
    </source>
</evidence>
<keyword evidence="6 7" id="KW-0472">Membrane</keyword>
<feature type="transmembrane region" description="Helical" evidence="7">
    <location>
        <begin position="376"/>
        <end position="397"/>
    </location>
</feature>
<comment type="caution">
    <text evidence="8">The sequence shown here is derived from an EMBL/GenBank/DDBJ whole genome shotgun (WGS) entry which is preliminary data.</text>
</comment>
<dbReference type="AlphaFoldDB" id="H5T8R0"/>
<feature type="transmembrane region" description="Helical" evidence="7">
    <location>
        <begin position="155"/>
        <end position="176"/>
    </location>
</feature>
<feature type="transmembrane region" description="Helical" evidence="7">
    <location>
        <begin position="344"/>
        <end position="364"/>
    </location>
</feature>
<dbReference type="RefSeq" id="WP_006003135.1">
    <property type="nucleotide sequence ID" value="NZ_BAET01000007.1"/>
</dbReference>
<keyword evidence="3" id="KW-1003">Cell membrane</keyword>
<dbReference type="EMBL" id="BAET01000007">
    <property type="protein sequence ID" value="GAB54687.1"/>
    <property type="molecule type" value="Genomic_DNA"/>
</dbReference>